<feature type="transmembrane region" description="Helical" evidence="1">
    <location>
        <begin position="7"/>
        <end position="30"/>
    </location>
</feature>
<feature type="transmembrane region" description="Helical" evidence="1">
    <location>
        <begin position="148"/>
        <end position="166"/>
    </location>
</feature>
<keyword evidence="3" id="KW-1185">Reference proteome</keyword>
<accession>A0ABS6FEU8</accession>
<proteinExistence type="predicted"/>
<keyword evidence="1" id="KW-0812">Transmembrane</keyword>
<feature type="transmembrane region" description="Helical" evidence="1">
    <location>
        <begin position="70"/>
        <end position="89"/>
    </location>
</feature>
<keyword evidence="1" id="KW-0472">Membrane</keyword>
<dbReference type="RefSeq" id="WP_216548564.1">
    <property type="nucleotide sequence ID" value="NZ_JAHLQO010000002.1"/>
</dbReference>
<keyword evidence="1" id="KW-1133">Transmembrane helix</keyword>
<sequence length="198" mass="23171">MKTHHSFIWKLIIIISILFSGFLTLIHFGYFPKYNYALIHFSLGFFALTLAMTVYFSYKRASHRHGENYLSPLLTSLFFAILTQFFMFLAKPFINISQDMNVVDLIQVIAFYILPTILAFILIRQLVNFNDIDSDWFNIKFYLNWADMMTNIMTVVCFLELFSPTVEGKFSVGIRGTIWAFYSLVIDILIGRMKKSED</sequence>
<evidence type="ECO:0000313" key="3">
    <source>
        <dbReference type="Proteomes" id="UP000783742"/>
    </source>
</evidence>
<feature type="transmembrane region" description="Helical" evidence="1">
    <location>
        <begin position="36"/>
        <end position="58"/>
    </location>
</feature>
<feature type="transmembrane region" description="Helical" evidence="1">
    <location>
        <begin position="172"/>
        <end position="190"/>
    </location>
</feature>
<feature type="transmembrane region" description="Helical" evidence="1">
    <location>
        <begin position="109"/>
        <end position="127"/>
    </location>
</feature>
<comment type="caution">
    <text evidence="2">The sequence shown here is derived from an EMBL/GenBank/DDBJ whole genome shotgun (WGS) entry which is preliminary data.</text>
</comment>
<gene>
    <name evidence="2" type="ORF">KQI68_02550</name>
</gene>
<protein>
    <submittedName>
        <fullName evidence="2">Uncharacterized protein</fullName>
    </submittedName>
</protein>
<dbReference type="EMBL" id="JAHLQO010000002">
    <property type="protein sequence ID" value="MBU5668714.1"/>
    <property type="molecule type" value="Genomic_DNA"/>
</dbReference>
<dbReference type="Proteomes" id="UP000783742">
    <property type="component" value="Unassembled WGS sequence"/>
</dbReference>
<reference evidence="2 3" key="1">
    <citation type="submission" date="2021-06" db="EMBL/GenBank/DDBJ databases">
        <authorList>
            <person name="Sun Q."/>
            <person name="Li D."/>
        </authorList>
    </citation>
    <scope>NUCLEOTIDE SEQUENCE [LARGE SCALE GENOMIC DNA]</scope>
    <source>
        <strain evidence="2 3">MSJ-1</strain>
    </source>
</reference>
<organism evidence="2 3">
    <name type="scientific">Peptoniphilus ovalis</name>
    <dbReference type="NCBI Taxonomy" id="2841503"/>
    <lineage>
        <taxon>Bacteria</taxon>
        <taxon>Bacillati</taxon>
        <taxon>Bacillota</taxon>
        <taxon>Tissierellia</taxon>
        <taxon>Tissierellales</taxon>
        <taxon>Peptoniphilaceae</taxon>
        <taxon>Peptoniphilus</taxon>
    </lineage>
</organism>
<evidence type="ECO:0000313" key="2">
    <source>
        <dbReference type="EMBL" id="MBU5668714.1"/>
    </source>
</evidence>
<evidence type="ECO:0000256" key="1">
    <source>
        <dbReference type="SAM" id="Phobius"/>
    </source>
</evidence>
<name>A0ABS6FEU8_9FIRM</name>